<dbReference type="RefSeq" id="WP_075665461.1">
    <property type="nucleotide sequence ID" value="NZ_LBFC01000006.1"/>
</dbReference>
<dbReference type="GO" id="GO:0016301">
    <property type="term" value="F:kinase activity"/>
    <property type="evidence" value="ECO:0007669"/>
    <property type="project" value="UniProtKB-KW"/>
</dbReference>
<accession>A0ABX3IJ17</accession>
<dbReference type="PANTHER" id="PTHR35867:SF1">
    <property type="entry name" value="PROTEIN RSEC"/>
    <property type="match status" value="1"/>
</dbReference>
<name>A0ABX3IJ17_9BACT</name>
<dbReference type="PROSITE" id="PS51257">
    <property type="entry name" value="PROKAR_LIPOPROTEIN"/>
    <property type="match status" value="1"/>
</dbReference>
<protein>
    <submittedName>
        <fullName evidence="2">Histidine kinase</fullName>
    </submittedName>
</protein>
<proteinExistence type="predicted"/>
<keyword evidence="1" id="KW-0472">Membrane</keyword>
<evidence type="ECO:0000256" key="1">
    <source>
        <dbReference type="SAM" id="Phobius"/>
    </source>
</evidence>
<feature type="transmembrane region" description="Helical" evidence="1">
    <location>
        <begin position="95"/>
        <end position="115"/>
    </location>
</feature>
<feature type="transmembrane region" description="Helical" evidence="1">
    <location>
        <begin position="67"/>
        <end position="89"/>
    </location>
</feature>
<dbReference type="Proteomes" id="UP000242616">
    <property type="component" value="Unassembled WGS sequence"/>
</dbReference>
<keyword evidence="1" id="KW-1133">Transmembrane helix</keyword>
<comment type="caution">
    <text evidence="2">The sequence shown here is derived from an EMBL/GenBank/DDBJ whole genome shotgun (WGS) entry which is preliminary data.</text>
</comment>
<evidence type="ECO:0000313" key="2">
    <source>
        <dbReference type="EMBL" id="ONN27826.1"/>
    </source>
</evidence>
<keyword evidence="2" id="KW-0418">Kinase</keyword>
<dbReference type="Pfam" id="PF04246">
    <property type="entry name" value="RseC_MucC"/>
    <property type="match status" value="1"/>
</dbReference>
<dbReference type="PANTHER" id="PTHR35867">
    <property type="entry name" value="PROTEIN RSEC"/>
    <property type="match status" value="1"/>
</dbReference>
<sequence>MKELFRISKIEGKYIYLDRDVSACGACALSGSCNVKSVSTLKVEKDEKFDYFPGDFVILDLKYKPTFLAFMLYGLPVILLILGVGLGAFLKLSDLFSFFIGIGFMGIAFLINKILDKRFKPVILDVRHIKGG</sequence>
<dbReference type="EMBL" id="LBFC01000006">
    <property type="protein sequence ID" value="ONN27826.1"/>
    <property type="molecule type" value="Genomic_DNA"/>
</dbReference>
<keyword evidence="3" id="KW-1185">Reference proteome</keyword>
<keyword evidence="1" id="KW-0812">Transmembrane</keyword>
<organism evidence="2 3">
    <name type="scientific">Thermosipho affectus</name>
    <dbReference type="NCBI Taxonomy" id="660294"/>
    <lineage>
        <taxon>Bacteria</taxon>
        <taxon>Thermotogati</taxon>
        <taxon>Thermotogota</taxon>
        <taxon>Thermotogae</taxon>
        <taxon>Thermotogales</taxon>
        <taxon>Fervidobacteriaceae</taxon>
        <taxon>Thermosipho</taxon>
    </lineage>
</organism>
<reference evidence="2 3" key="1">
    <citation type="submission" date="2015-06" db="EMBL/GenBank/DDBJ databases">
        <title>Genome sequencing of Thermotogales isolates from hydrothermal vents.</title>
        <authorList>
            <person name="Haverkamp T.H."/>
            <person name="Kublanov I.V."/>
            <person name="Nesbo C.L."/>
        </authorList>
    </citation>
    <scope>NUCLEOTIDE SEQUENCE [LARGE SCALE GENOMIC DNA]</scope>
    <source>
        <strain evidence="3">ik275mar</strain>
    </source>
</reference>
<gene>
    <name evidence="2" type="ORF">XJ44_02340</name>
</gene>
<evidence type="ECO:0000313" key="3">
    <source>
        <dbReference type="Proteomes" id="UP000242616"/>
    </source>
</evidence>
<dbReference type="InterPro" id="IPR007359">
    <property type="entry name" value="SigmaE_reg_RseC_MucC"/>
</dbReference>
<keyword evidence="2" id="KW-0808">Transferase</keyword>